<dbReference type="RefSeq" id="WP_145618743.1">
    <property type="nucleotide sequence ID" value="NZ_JAYNFR010000077.1"/>
</dbReference>
<reference evidence="1 2" key="1">
    <citation type="submission" date="2019-06" db="EMBL/GenBank/DDBJ databases">
        <title>Genomic Encyclopedia of Type Strains, Phase IV (KMG-V): Genome sequencing to study the core and pangenomes of soil and plant-associated prokaryotes.</title>
        <authorList>
            <person name="Whitman W."/>
        </authorList>
    </citation>
    <scope>NUCLEOTIDE SEQUENCE [LARGE SCALE GENOMIC DNA]</scope>
    <source>
        <strain evidence="1 2">BR 11865</strain>
    </source>
</reference>
<comment type="caution">
    <text evidence="1">The sequence shown here is derived from an EMBL/GenBank/DDBJ whole genome shotgun (WGS) entry which is preliminary data.</text>
</comment>
<dbReference type="AlphaFoldDB" id="A0A560FQM0"/>
<sequence>MAMAALVSACGTAPPEATSIKRPNFTGQTSRLFIVANVGDDLRTSKDEGSDEFAALVTKTLSACGTEVEFLFRDPLDLQDTTRQKIAAFKPDAILDFHWLKAQSGGSMAFTSYVAEMFVVGSKTGVWQADIHFYDVGNLGRRMAHLLLDRMKADGVISPTCVVPSPRD</sequence>
<organism evidence="1 2">
    <name type="scientific">Nitrospirillum amazonense</name>
    <dbReference type="NCBI Taxonomy" id="28077"/>
    <lineage>
        <taxon>Bacteria</taxon>
        <taxon>Pseudomonadati</taxon>
        <taxon>Pseudomonadota</taxon>
        <taxon>Alphaproteobacteria</taxon>
        <taxon>Rhodospirillales</taxon>
        <taxon>Azospirillaceae</taxon>
        <taxon>Nitrospirillum</taxon>
    </lineage>
</organism>
<dbReference type="Proteomes" id="UP000316545">
    <property type="component" value="Unassembled WGS sequence"/>
</dbReference>
<proteinExistence type="predicted"/>
<dbReference type="EMBL" id="VITO01000013">
    <property type="protein sequence ID" value="TWB23917.1"/>
    <property type="molecule type" value="Genomic_DNA"/>
</dbReference>
<name>A0A560FQM0_9PROT</name>
<evidence type="ECO:0000313" key="2">
    <source>
        <dbReference type="Proteomes" id="UP000316545"/>
    </source>
</evidence>
<keyword evidence="2" id="KW-1185">Reference proteome</keyword>
<accession>A0A560FQM0</accession>
<gene>
    <name evidence="1" type="ORF">FBZ88_11389</name>
</gene>
<evidence type="ECO:0000313" key="1">
    <source>
        <dbReference type="EMBL" id="TWB23917.1"/>
    </source>
</evidence>
<protein>
    <submittedName>
        <fullName evidence="1">Uncharacterized protein</fullName>
    </submittedName>
</protein>